<evidence type="ECO:0000313" key="2">
    <source>
        <dbReference type="EMBL" id="KAG0716665.1"/>
    </source>
</evidence>
<name>A0A8J4XXV5_CHIOP</name>
<dbReference type="EMBL" id="JACEEZ010018668">
    <property type="protein sequence ID" value="KAG0716665.1"/>
    <property type="molecule type" value="Genomic_DNA"/>
</dbReference>
<sequence>METPTPPPPTTLHTGTPTSPVLTSKFGFQKTSPGQRLLTEGYIFGNVTGDGGGGAGTLVLLPRQYFVDLYNYKRKAATDPDLVCRLMFQSLRPRSLRPLVSPAPVTPASQRFNPSHCGLPELSDVKKEAYDAHCHDSGPEDFCGECPAPRTTCALMRTIRPMLCQAPS</sequence>
<feature type="compositionally biased region" description="Low complexity" evidence="1">
    <location>
        <begin position="11"/>
        <end position="20"/>
    </location>
</feature>
<dbReference type="AlphaFoldDB" id="A0A8J4XXV5"/>
<accession>A0A8J4XXV5</accession>
<reference evidence="2" key="1">
    <citation type="submission" date="2020-07" db="EMBL/GenBank/DDBJ databases">
        <title>The High-quality genome of the commercially important snow crab, Chionoecetes opilio.</title>
        <authorList>
            <person name="Jeong J.-H."/>
            <person name="Ryu S."/>
        </authorList>
    </citation>
    <scope>NUCLEOTIDE SEQUENCE</scope>
    <source>
        <strain evidence="2">MADBK_172401_WGS</strain>
        <tissue evidence="2">Digestive gland</tissue>
    </source>
</reference>
<feature type="compositionally biased region" description="Pro residues" evidence="1">
    <location>
        <begin position="1"/>
        <end position="10"/>
    </location>
</feature>
<dbReference type="Proteomes" id="UP000770661">
    <property type="component" value="Unassembled WGS sequence"/>
</dbReference>
<organism evidence="2 3">
    <name type="scientific">Chionoecetes opilio</name>
    <name type="common">Atlantic snow crab</name>
    <name type="synonym">Cancer opilio</name>
    <dbReference type="NCBI Taxonomy" id="41210"/>
    <lineage>
        <taxon>Eukaryota</taxon>
        <taxon>Metazoa</taxon>
        <taxon>Ecdysozoa</taxon>
        <taxon>Arthropoda</taxon>
        <taxon>Crustacea</taxon>
        <taxon>Multicrustacea</taxon>
        <taxon>Malacostraca</taxon>
        <taxon>Eumalacostraca</taxon>
        <taxon>Eucarida</taxon>
        <taxon>Decapoda</taxon>
        <taxon>Pleocyemata</taxon>
        <taxon>Brachyura</taxon>
        <taxon>Eubrachyura</taxon>
        <taxon>Majoidea</taxon>
        <taxon>Majidae</taxon>
        <taxon>Chionoecetes</taxon>
    </lineage>
</organism>
<keyword evidence="3" id="KW-1185">Reference proteome</keyword>
<protein>
    <submittedName>
        <fullName evidence="2">Uncharacterized protein</fullName>
    </submittedName>
</protein>
<gene>
    <name evidence="2" type="ORF">GWK47_009126</name>
</gene>
<proteinExistence type="predicted"/>
<evidence type="ECO:0000313" key="3">
    <source>
        <dbReference type="Proteomes" id="UP000770661"/>
    </source>
</evidence>
<evidence type="ECO:0000256" key="1">
    <source>
        <dbReference type="SAM" id="MobiDB-lite"/>
    </source>
</evidence>
<dbReference type="OrthoDB" id="45670at2759"/>
<feature type="region of interest" description="Disordered" evidence="1">
    <location>
        <begin position="1"/>
        <end position="22"/>
    </location>
</feature>
<comment type="caution">
    <text evidence="2">The sequence shown here is derived from an EMBL/GenBank/DDBJ whole genome shotgun (WGS) entry which is preliminary data.</text>
</comment>